<feature type="repeat" description="ANK" evidence="3">
    <location>
        <begin position="1346"/>
        <end position="1378"/>
    </location>
</feature>
<feature type="repeat" description="ANK" evidence="3">
    <location>
        <begin position="672"/>
        <end position="704"/>
    </location>
</feature>
<feature type="repeat" description="ANK" evidence="3">
    <location>
        <begin position="1313"/>
        <end position="1345"/>
    </location>
</feature>
<dbReference type="Pfam" id="PF13637">
    <property type="entry name" value="Ank_4"/>
    <property type="match status" value="1"/>
</dbReference>
<dbReference type="PRINTS" id="PR01415">
    <property type="entry name" value="ANKYRIN"/>
</dbReference>
<keyword evidence="2 3" id="KW-0040">ANK repeat</keyword>
<dbReference type="Gene3D" id="3.40.50.300">
    <property type="entry name" value="P-loop containing nucleotide triphosphate hydrolases"/>
    <property type="match status" value="1"/>
</dbReference>
<dbReference type="Proteomes" id="UP000320707">
    <property type="component" value="Unassembled WGS sequence"/>
</dbReference>
<dbReference type="InterPro" id="IPR031348">
    <property type="entry name" value="PigL_N"/>
</dbReference>
<evidence type="ECO:0000256" key="3">
    <source>
        <dbReference type="PROSITE-ProRule" id="PRU00023"/>
    </source>
</evidence>
<evidence type="ECO:0000313" key="7">
    <source>
        <dbReference type="Proteomes" id="UP000320707"/>
    </source>
</evidence>
<accession>A0A559KYW7</accession>
<dbReference type="InterPro" id="IPR056884">
    <property type="entry name" value="NPHP3-like_N"/>
</dbReference>
<dbReference type="SUPFAM" id="SSF52540">
    <property type="entry name" value="P-loop containing nucleoside triphosphate hydrolases"/>
    <property type="match status" value="1"/>
</dbReference>
<name>A0A559KYW7_FUSOC</name>
<dbReference type="PROSITE" id="PS50297">
    <property type="entry name" value="ANK_REP_REGION"/>
    <property type="match status" value="5"/>
</dbReference>
<keyword evidence="1" id="KW-0677">Repeat</keyword>
<dbReference type="Gene3D" id="1.25.40.20">
    <property type="entry name" value="Ankyrin repeat-containing domain"/>
    <property type="match status" value="4"/>
</dbReference>
<dbReference type="PROSITE" id="PS50088">
    <property type="entry name" value="ANK_REPEAT"/>
    <property type="match status" value="6"/>
</dbReference>
<dbReference type="SMART" id="SM00248">
    <property type="entry name" value="ANK"/>
    <property type="match status" value="12"/>
</dbReference>
<evidence type="ECO:0000256" key="1">
    <source>
        <dbReference type="ARBA" id="ARBA00022737"/>
    </source>
</evidence>
<evidence type="ECO:0000259" key="4">
    <source>
        <dbReference type="Pfam" id="PF17111"/>
    </source>
</evidence>
<dbReference type="Pfam" id="PF17111">
    <property type="entry name" value="PigL_N"/>
    <property type="match status" value="1"/>
</dbReference>
<feature type="domain" description="Nephrocystin 3-like N-terminal" evidence="5">
    <location>
        <begin position="185"/>
        <end position="337"/>
    </location>
</feature>
<organism evidence="6 7">
    <name type="scientific">Fusarium oxysporum f. sp. cubense</name>
    <dbReference type="NCBI Taxonomy" id="61366"/>
    <lineage>
        <taxon>Eukaryota</taxon>
        <taxon>Fungi</taxon>
        <taxon>Dikarya</taxon>
        <taxon>Ascomycota</taxon>
        <taxon>Pezizomycotina</taxon>
        <taxon>Sordariomycetes</taxon>
        <taxon>Hypocreomycetidae</taxon>
        <taxon>Hypocreales</taxon>
        <taxon>Nectriaceae</taxon>
        <taxon>Fusarium</taxon>
        <taxon>Fusarium oxysporum species complex</taxon>
    </lineage>
</organism>
<feature type="repeat" description="ANK" evidence="3">
    <location>
        <begin position="909"/>
        <end position="941"/>
    </location>
</feature>
<dbReference type="Pfam" id="PF24883">
    <property type="entry name" value="NPHP3_N"/>
    <property type="match status" value="1"/>
</dbReference>
<feature type="repeat" description="ANK" evidence="3">
    <location>
        <begin position="738"/>
        <end position="759"/>
    </location>
</feature>
<dbReference type="InterPro" id="IPR002110">
    <property type="entry name" value="Ankyrin_rpt"/>
</dbReference>
<dbReference type="EMBL" id="SRMI01000008">
    <property type="protein sequence ID" value="TVY65395.1"/>
    <property type="molecule type" value="Genomic_DNA"/>
</dbReference>
<evidence type="ECO:0000313" key="6">
    <source>
        <dbReference type="EMBL" id="TVY65395.1"/>
    </source>
</evidence>
<evidence type="ECO:0000259" key="5">
    <source>
        <dbReference type="Pfam" id="PF24883"/>
    </source>
</evidence>
<feature type="domain" description="Azaphilone pigments biosynthesis cluster protein L N-terminal" evidence="4">
    <location>
        <begin position="2"/>
        <end position="154"/>
    </location>
</feature>
<reference evidence="6 7" key="1">
    <citation type="journal article" date="2019" name="Microbiol. Resour. Announc.">
        <title>High-quality draft genome sequence of Fusarium oxysporum f. sp. cubense strain 160527, a causal agent of Panama disease.</title>
        <authorList>
            <person name="Asai S."/>
            <person name="Ayukawa Y."/>
            <person name="Gan P."/>
            <person name="Masuda S."/>
            <person name="Komatsu K."/>
            <person name="Shirasu K."/>
            <person name="Arie T."/>
        </authorList>
    </citation>
    <scope>NUCLEOTIDE SEQUENCE [LARGE SCALE GENOMIC DNA]</scope>
    <source>
        <strain evidence="6 7">160527</strain>
    </source>
</reference>
<evidence type="ECO:0000256" key="2">
    <source>
        <dbReference type="ARBA" id="ARBA00023043"/>
    </source>
</evidence>
<dbReference type="PANTHER" id="PTHR24198">
    <property type="entry name" value="ANKYRIN REPEAT AND PROTEIN KINASE DOMAIN-CONTAINING PROTEIN"/>
    <property type="match status" value="1"/>
</dbReference>
<sequence>MAEALGIASGAAGLLSLAIEVTKLSYTYIASVRGAPKSLTAYIGELATLTSVLLQLENLIQARKVNSQNNQILSKALNDCQQEVEHLRAKLERKVSYGRIKAKVAALAWPLSESELQDKVNMLHRYNGIFSSALQADSLTVAIATNKELQDFRHSTETKEIIAWYRSDAAFEVSTSHLEDYCPSTWQAFLSGSVYHSWRSGSTPVVWGYGKPGAGKTVLAALVLRDVKSGNLPGTAIASHFFSSSRPKESVSNVLRSLIAQALRGCPVVPQEAVALYDKGSQNLMTTDLINVLGAIAKSMTTCIILDALDECLFPTKLFNILSTLQELGVRIFTTARDLPKIRKYFEKKPSVEVCATSQDLDLYVNHRLQHGEVDVELIGTNLRSDLMSAIVKKTDGSFLLARLTMDHITSLLTIKDIRKALISLPANYDEAYLGTFSRIVDQSPALRDLALRSLNFICYVKEPLRMTELQHCLAIEEGMLEIDPEDLQTTKSILSSCLGLLVVSGSEKTVEFVHSTARKFLQSRPDGMDKRPHLTIVRSCISYMSTNEMRRGRCTSHEEMTQRCQKQPFLCYAANFYGYHAQEEEEKCFGQLSEFLEDDVLRESSWQLLNFKAHLDTSVSESVFDSSPRNVLALHVAAFWGFKMYVDRSLGFTQRGVPRPQLQNLNKTDSHGWTPLHWAVSMGHKSMVEMLLKSGASPDLPDLAGWTPLFWAAFKGHAYIFQMLWRYDIAPFRCDSKGLTPVHWAVSAGQTEIVKQLLTVKRRFGGYEKTAVVSLRSWKDLTVSKAHAMTARADQSPFKFYSEGADIEMFSAIFKALKQSFREKTNKPPERRGGYYTIDPFLYGPFGRSLKGDYGRRARPDRDYEWGKPDVEFLQFVDQLMIHATRSQDLPIIKLAFDLKLVKASGIDSLSLLHEAAASGWVEGMSALIDLGADVNNGERIYGKTPLHRACQNQREEVVKLLLAIDKVDINARDKGRRTPVMDLMTASHQEKVLDLYKLLIARGASTSIKDTEGNSLMHYALRTCNATIVQLLCTAGLGIENPNNSGQLPLHWMAHWKYFELRRSVSPDEAQYIKQKRHDCMKLVFKLSSPSSLDSVCDWKAGAELSKQTPFSLALSNDNWDLAAELLKYIKQPGNVSSLLDVKPHIIHELCTVSETLSTVSTPRSHDRTMLFYEFEPLSLDYWTRLLQYFLDAGADINGVNWQGMTPLQICVQRAASIQVIDTLLKLGANPYQATKDGLDCFQLALLSCDSASSWEIMRCLRTYANTYPEPTHYFCQGGFLIAPDTPIDNEETRYLQVLRQTNAINYETRSGRTLIYEAASRGNTHLVERLLDHDAYPHYIDDFGSSALHAAAKKQAPTTVAVLLQAGADVHQASVNEYGSTVTGTSLHVSLEACNSGKVTSETIEVVRTLLSYGADPNYAVVKEDHTETSLSLPLKALRRSIDYPNLDAINPEDSDQLTLEVLKLLVDAGARVADDAKDITVGVVAKMEGYESLWEEIRSQLMSNQVIDPKVSRY</sequence>
<feature type="repeat" description="ANK" evidence="3">
    <location>
        <begin position="943"/>
        <end position="964"/>
    </location>
</feature>
<dbReference type="InterPro" id="IPR027417">
    <property type="entry name" value="P-loop_NTPase"/>
</dbReference>
<dbReference type="PANTHER" id="PTHR24198:SF165">
    <property type="entry name" value="ANKYRIN REPEAT-CONTAINING PROTEIN-RELATED"/>
    <property type="match status" value="1"/>
</dbReference>
<gene>
    <name evidence="6" type="primary">Ank3-5</name>
    <name evidence="6" type="ORF">Focb16_v015609</name>
</gene>
<dbReference type="InterPro" id="IPR036770">
    <property type="entry name" value="Ankyrin_rpt-contain_sf"/>
</dbReference>
<proteinExistence type="predicted"/>
<comment type="caution">
    <text evidence="6">The sequence shown here is derived from an EMBL/GenBank/DDBJ whole genome shotgun (WGS) entry which is preliminary data.</text>
</comment>
<protein>
    <submittedName>
        <fullName evidence="6">Ankyrin-3</fullName>
    </submittedName>
</protein>
<dbReference type="Pfam" id="PF12796">
    <property type="entry name" value="Ank_2"/>
    <property type="match status" value="4"/>
</dbReference>
<dbReference type="SUPFAM" id="SSF48403">
    <property type="entry name" value="Ankyrin repeat"/>
    <property type="match status" value="3"/>
</dbReference>